<dbReference type="OrthoDB" id="180101at768503"/>
<dbReference type="EMBL" id="FOLQ01000021">
    <property type="protein sequence ID" value="SFE87811.1"/>
    <property type="molecule type" value="Genomic_DNA"/>
</dbReference>
<dbReference type="AlphaFoldDB" id="A0A1I2E5P2"/>
<dbReference type="Proteomes" id="UP000198598">
    <property type="component" value="Unassembled WGS sequence"/>
</dbReference>
<protein>
    <recommendedName>
        <fullName evidence="3">ArnR1-like winged helix-turn-helix domain-containing protein</fullName>
    </recommendedName>
</protein>
<accession>A0A1I2E5P2</accession>
<sequence>MDGIPDLYTILLLQIIKVNGSVDSLVKIGYNYAQIAEAIVSLRQGNIIKGVENDIILTEEGNKLLKTLNKSANRTGISKWVSPKMDDKIEPIGIFDIYLPAKKTKLG</sequence>
<name>A0A1I2E5P2_9BACT</name>
<proteinExistence type="predicted"/>
<gene>
    <name evidence="1" type="ORF">SAMN05216167_12122</name>
</gene>
<evidence type="ECO:0008006" key="3">
    <source>
        <dbReference type="Google" id="ProtNLM"/>
    </source>
</evidence>
<evidence type="ECO:0000313" key="2">
    <source>
        <dbReference type="Proteomes" id="UP000198598"/>
    </source>
</evidence>
<evidence type="ECO:0000313" key="1">
    <source>
        <dbReference type="EMBL" id="SFE87811.1"/>
    </source>
</evidence>
<keyword evidence="2" id="KW-1185">Reference proteome</keyword>
<organism evidence="1 2">
    <name type="scientific">Spirosoma endophyticum</name>
    <dbReference type="NCBI Taxonomy" id="662367"/>
    <lineage>
        <taxon>Bacteria</taxon>
        <taxon>Pseudomonadati</taxon>
        <taxon>Bacteroidota</taxon>
        <taxon>Cytophagia</taxon>
        <taxon>Cytophagales</taxon>
        <taxon>Cytophagaceae</taxon>
        <taxon>Spirosoma</taxon>
    </lineage>
</organism>
<dbReference type="STRING" id="662367.SAMN05216167_12122"/>
<dbReference type="RefSeq" id="WP_093833091.1">
    <property type="nucleotide sequence ID" value="NZ_FOLQ01000021.1"/>
</dbReference>
<reference evidence="1 2" key="1">
    <citation type="submission" date="2016-10" db="EMBL/GenBank/DDBJ databases">
        <authorList>
            <person name="de Groot N.N."/>
        </authorList>
    </citation>
    <scope>NUCLEOTIDE SEQUENCE [LARGE SCALE GENOMIC DNA]</scope>
    <source>
        <strain evidence="1 2">DSM 26130</strain>
    </source>
</reference>